<dbReference type="CDD" id="cd04182">
    <property type="entry name" value="GT_2_like_f"/>
    <property type="match status" value="1"/>
</dbReference>
<dbReference type="Pfam" id="PF12804">
    <property type="entry name" value="NTP_transf_3"/>
    <property type="match status" value="1"/>
</dbReference>
<organism evidence="2 3">
    <name type="scientific">Phragmitibacter flavus</name>
    <dbReference type="NCBI Taxonomy" id="2576071"/>
    <lineage>
        <taxon>Bacteria</taxon>
        <taxon>Pseudomonadati</taxon>
        <taxon>Verrucomicrobiota</taxon>
        <taxon>Verrucomicrobiia</taxon>
        <taxon>Verrucomicrobiales</taxon>
        <taxon>Verrucomicrobiaceae</taxon>
        <taxon>Phragmitibacter</taxon>
    </lineage>
</organism>
<gene>
    <name evidence="2" type="ORF">FEM03_02050</name>
</gene>
<comment type="caution">
    <text evidence="2">The sequence shown here is derived from an EMBL/GenBank/DDBJ whole genome shotgun (WGS) entry which is preliminary data.</text>
</comment>
<proteinExistence type="predicted"/>
<evidence type="ECO:0000313" key="2">
    <source>
        <dbReference type="EMBL" id="TLD72161.1"/>
    </source>
</evidence>
<keyword evidence="3" id="KW-1185">Reference proteome</keyword>
<dbReference type="GO" id="GO:0016779">
    <property type="term" value="F:nucleotidyltransferase activity"/>
    <property type="evidence" value="ECO:0007669"/>
    <property type="project" value="UniProtKB-ARBA"/>
</dbReference>
<dbReference type="Gene3D" id="3.90.550.10">
    <property type="entry name" value="Spore Coat Polysaccharide Biosynthesis Protein SpsA, Chain A"/>
    <property type="match status" value="1"/>
</dbReference>
<evidence type="ECO:0000259" key="1">
    <source>
        <dbReference type="Pfam" id="PF12804"/>
    </source>
</evidence>
<accession>A0A5R8KIU2</accession>
<dbReference type="RefSeq" id="WP_138084516.1">
    <property type="nucleotide sequence ID" value="NZ_VAUV01000002.1"/>
</dbReference>
<dbReference type="Proteomes" id="UP000306196">
    <property type="component" value="Unassembled WGS sequence"/>
</dbReference>
<reference evidence="2 3" key="1">
    <citation type="submission" date="2019-05" db="EMBL/GenBank/DDBJ databases">
        <title>Verrucobacter flavum gen. nov., sp. nov. a new member of the family Verrucomicrobiaceae.</title>
        <authorList>
            <person name="Szuroczki S."/>
            <person name="Abbaszade G."/>
            <person name="Szabo A."/>
            <person name="Felfoldi T."/>
            <person name="Schumann P."/>
            <person name="Boka K."/>
            <person name="Keki Z."/>
            <person name="Toumi M."/>
            <person name="Toth E."/>
        </authorList>
    </citation>
    <scope>NUCLEOTIDE SEQUENCE [LARGE SCALE GENOMIC DNA]</scope>
    <source>
        <strain evidence="2 3">MG-N-17</strain>
    </source>
</reference>
<dbReference type="OrthoDB" id="285216at2"/>
<dbReference type="PANTHER" id="PTHR43777">
    <property type="entry name" value="MOLYBDENUM COFACTOR CYTIDYLYLTRANSFERASE"/>
    <property type="match status" value="1"/>
</dbReference>
<sequence length="209" mass="22791">MSAVDDCSFGVVILAAGASRRMGSPKALLRWGEGTVLEHVVGVWKEAGAEQVAVVFDPGNLAVVGELDRLGIAERIVNERAAEGMMSSLQAAGGWEGWEVDWVAVALVDQPGVSVKLVRELAEFARGSGGEICQPVCGGRRGHPVFFLREVFEELAGGGDETLKVFMAKREGLRKVMEWGNEVVFEDMDTPEDYLRLRRGKEEPRMDTN</sequence>
<dbReference type="InterPro" id="IPR025877">
    <property type="entry name" value="MobA-like_NTP_Trfase"/>
</dbReference>
<name>A0A5R8KIU2_9BACT</name>
<evidence type="ECO:0000313" key="3">
    <source>
        <dbReference type="Proteomes" id="UP000306196"/>
    </source>
</evidence>
<dbReference type="EMBL" id="VAUV01000002">
    <property type="protein sequence ID" value="TLD72161.1"/>
    <property type="molecule type" value="Genomic_DNA"/>
</dbReference>
<keyword evidence="2" id="KW-0808">Transferase</keyword>
<dbReference type="InterPro" id="IPR029044">
    <property type="entry name" value="Nucleotide-diphossugar_trans"/>
</dbReference>
<dbReference type="AlphaFoldDB" id="A0A5R8KIU2"/>
<dbReference type="PANTHER" id="PTHR43777:SF1">
    <property type="entry name" value="MOLYBDENUM COFACTOR CYTIDYLYLTRANSFERASE"/>
    <property type="match status" value="1"/>
</dbReference>
<protein>
    <submittedName>
        <fullName evidence="2">Nucleotidyltransferase family protein</fullName>
    </submittedName>
</protein>
<dbReference type="SUPFAM" id="SSF53448">
    <property type="entry name" value="Nucleotide-diphospho-sugar transferases"/>
    <property type="match status" value="1"/>
</dbReference>
<feature type="domain" description="MobA-like NTP transferase" evidence="1">
    <location>
        <begin position="11"/>
        <end position="168"/>
    </location>
</feature>